<proteinExistence type="predicted"/>
<keyword evidence="2" id="KW-1185">Reference proteome</keyword>
<gene>
    <name evidence="1" type="ORF">MRB53_034945</name>
</gene>
<evidence type="ECO:0000313" key="1">
    <source>
        <dbReference type="EMBL" id="KAJ8615573.1"/>
    </source>
</evidence>
<name>A0ACC2K3I1_PERAE</name>
<dbReference type="Proteomes" id="UP001234297">
    <property type="component" value="Chromosome 12"/>
</dbReference>
<dbReference type="EMBL" id="CM056820">
    <property type="protein sequence ID" value="KAJ8615573.1"/>
    <property type="molecule type" value="Genomic_DNA"/>
</dbReference>
<reference evidence="1 2" key="1">
    <citation type="journal article" date="2022" name="Hortic Res">
        <title>A haplotype resolved chromosomal level avocado genome allows analysis of novel avocado genes.</title>
        <authorList>
            <person name="Nath O."/>
            <person name="Fletcher S.J."/>
            <person name="Hayward A."/>
            <person name="Shaw L.M."/>
            <person name="Masouleh A.K."/>
            <person name="Furtado A."/>
            <person name="Henry R.J."/>
            <person name="Mitter N."/>
        </authorList>
    </citation>
    <scope>NUCLEOTIDE SEQUENCE [LARGE SCALE GENOMIC DNA]</scope>
    <source>
        <strain evidence="2">cv. Hass</strain>
    </source>
</reference>
<evidence type="ECO:0000313" key="2">
    <source>
        <dbReference type="Proteomes" id="UP001234297"/>
    </source>
</evidence>
<sequence length="145" mass="15540">MLASSSNTVQNQGPDTGEASQARLLSKQQCHPPSRRQHQLIGSQIFGQTSFGNFQVSRGSGGKDCHSEVLTSKGLRDRRVRLSVPTAIQFYDLQDQLGCDQSSKAVDWLIQVAADAIAELPLLSLAASARTLFAVAASASLPLCR</sequence>
<accession>A0ACC2K3I1</accession>
<protein>
    <submittedName>
        <fullName evidence="1">Uncharacterized protein</fullName>
    </submittedName>
</protein>
<comment type="caution">
    <text evidence="1">The sequence shown here is derived from an EMBL/GenBank/DDBJ whole genome shotgun (WGS) entry which is preliminary data.</text>
</comment>
<organism evidence="1 2">
    <name type="scientific">Persea americana</name>
    <name type="common">Avocado</name>
    <dbReference type="NCBI Taxonomy" id="3435"/>
    <lineage>
        <taxon>Eukaryota</taxon>
        <taxon>Viridiplantae</taxon>
        <taxon>Streptophyta</taxon>
        <taxon>Embryophyta</taxon>
        <taxon>Tracheophyta</taxon>
        <taxon>Spermatophyta</taxon>
        <taxon>Magnoliopsida</taxon>
        <taxon>Magnoliidae</taxon>
        <taxon>Laurales</taxon>
        <taxon>Lauraceae</taxon>
        <taxon>Persea</taxon>
    </lineage>
</organism>